<dbReference type="InterPro" id="IPR001155">
    <property type="entry name" value="OxRdtase_FMN_N"/>
</dbReference>
<dbReference type="SUPFAM" id="SSF51395">
    <property type="entry name" value="FMN-linked oxidoreductases"/>
    <property type="match status" value="1"/>
</dbReference>
<dbReference type="GO" id="GO:0010181">
    <property type="term" value="F:FMN binding"/>
    <property type="evidence" value="ECO:0007669"/>
    <property type="project" value="InterPro"/>
</dbReference>
<dbReference type="EMBL" id="BDGX01000040">
    <property type="protein sequence ID" value="GAV54681.1"/>
    <property type="molecule type" value="Genomic_DNA"/>
</dbReference>
<keyword evidence="3" id="KW-0285">Flavoprotein</keyword>
<proteinExistence type="inferred from homology"/>
<reference evidence="5 6" key="1">
    <citation type="submission" date="2016-08" db="EMBL/GenBank/DDBJ databases">
        <title>Draft genome sequence of allopolyploid Zygosaccharomyces rouxii.</title>
        <authorList>
            <person name="Watanabe J."/>
            <person name="Uehara K."/>
            <person name="Mogi Y."/>
            <person name="Tsukioka Y."/>
        </authorList>
    </citation>
    <scope>NUCLEOTIDE SEQUENCE [LARGE SCALE GENOMIC DNA]</scope>
    <source>
        <strain evidence="5 6">NBRC 110957</strain>
    </source>
</reference>
<keyword evidence="3" id="KW-0288">FMN</keyword>
<dbReference type="Gene3D" id="3.20.20.70">
    <property type="entry name" value="Aldolase class I"/>
    <property type="match status" value="1"/>
</dbReference>
<protein>
    <recommendedName>
        <fullName evidence="4">NADH:flavin oxidoreductase/NADH oxidase N-terminal domain-containing protein</fullName>
    </recommendedName>
</protein>
<accession>A0A1Q3AG82</accession>
<evidence type="ECO:0000313" key="5">
    <source>
        <dbReference type="EMBL" id="GAV54681.1"/>
    </source>
</evidence>
<dbReference type="Pfam" id="PF00724">
    <property type="entry name" value="Oxidored_FMN"/>
    <property type="match status" value="1"/>
</dbReference>
<organism evidence="5 6">
    <name type="scientific">Zygosaccharomyces rouxii</name>
    <dbReference type="NCBI Taxonomy" id="4956"/>
    <lineage>
        <taxon>Eukaryota</taxon>
        <taxon>Fungi</taxon>
        <taxon>Dikarya</taxon>
        <taxon>Ascomycota</taxon>
        <taxon>Saccharomycotina</taxon>
        <taxon>Saccharomycetes</taxon>
        <taxon>Saccharomycetales</taxon>
        <taxon>Saccharomycetaceae</taxon>
        <taxon>Zygosaccharomyces</taxon>
    </lineage>
</organism>
<dbReference type="Proteomes" id="UP000187013">
    <property type="component" value="Unassembled WGS sequence"/>
</dbReference>
<name>A0A1Q3AG82_ZYGRO</name>
<evidence type="ECO:0000256" key="1">
    <source>
        <dbReference type="ARBA" id="ARBA00001917"/>
    </source>
</evidence>
<dbReference type="PANTHER" id="PTHR22893:SF91">
    <property type="entry name" value="NADPH DEHYDROGENASE 2-RELATED"/>
    <property type="match status" value="1"/>
</dbReference>
<evidence type="ECO:0000259" key="4">
    <source>
        <dbReference type="Pfam" id="PF00724"/>
    </source>
</evidence>
<dbReference type="InterPro" id="IPR045247">
    <property type="entry name" value="Oye-like"/>
</dbReference>
<comment type="caution">
    <text evidence="5">The sequence shown here is derived from an EMBL/GenBank/DDBJ whole genome shotgun (WGS) entry which is preliminary data.</text>
</comment>
<dbReference type="InterPro" id="IPR013785">
    <property type="entry name" value="Aldolase_TIM"/>
</dbReference>
<evidence type="ECO:0000256" key="3">
    <source>
        <dbReference type="ARBA" id="ARBA00022643"/>
    </source>
</evidence>
<evidence type="ECO:0000256" key="2">
    <source>
        <dbReference type="ARBA" id="ARBA00005979"/>
    </source>
</evidence>
<comment type="similarity">
    <text evidence="2">Belongs to the NADH:flavin oxidoreductase/NADH oxidase family.</text>
</comment>
<gene>
    <name evidence="5" type="ORF">ZYGR_0AN01500</name>
</gene>
<comment type="cofactor">
    <cofactor evidence="1">
        <name>FMN</name>
        <dbReference type="ChEBI" id="CHEBI:58210"/>
    </cofactor>
</comment>
<dbReference type="OrthoDB" id="276546at2759"/>
<dbReference type="AlphaFoldDB" id="A0A1Q3AG82"/>
<dbReference type="GO" id="GO:0016491">
    <property type="term" value="F:oxidoreductase activity"/>
    <property type="evidence" value="ECO:0007669"/>
    <property type="project" value="InterPro"/>
</dbReference>
<feature type="domain" description="NADH:flavin oxidoreductase/NADH oxidase N-terminal" evidence="4">
    <location>
        <begin position="5"/>
        <end position="74"/>
    </location>
</feature>
<dbReference type="PANTHER" id="PTHR22893">
    <property type="entry name" value="NADH OXIDOREDUCTASE-RELATED"/>
    <property type="match status" value="1"/>
</dbReference>
<evidence type="ECO:0000313" key="6">
    <source>
        <dbReference type="Proteomes" id="UP000187013"/>
    </source>
</evidence>
<sequence length="85" mass="9762">MDAVGVEIHDSNWYLLNQFLDSSYNIRKGEYDGSAENRSRFLLQMLDAEKRLVSSKVGIKILPFRNLDPSQKSTNLRPWGSMLPC</sequence>